<evidence type="ECO:0000259" key="1">
    <source>
        <dbReference type="Pfam" id="PF09861"/>
    </source>
</evidence>
<evidence type="ECO:0000313" key="4">
    <source>
        <dbReference type="Proteomes" id="UP000011688"/>
    </source>
</evidence>
<dbReference type="InterPro" id="IPR048520">
    <property type="entry name" value="LarA_C"/>
</dbReference>
<dbReference type="InterPro" id="IPR048068">
    <property type="entry name" value="LarA-like"/>
</dbReference>
<accession>L9X602</accession>
<evidence type="ECO:0000259" key="2">
    <source>
        <dbReference type="Pfam" id="PF21113"/>
    </source>
</evidence>
<name>L9X602_9EURY</name>
<comment type="caution">
    <text evidence="3">The sequence shown here is derived from an EMBL/GenBank/DDBJ whole genome shotgun (WGS) entry which is preliminary data.</text>
</comment>
<feature type="domain" description="LarA-like N-terminal" evidence="1">
    <location>
        <begin position="17"/>
        <end position="214"/>
    </location>
</feature>
<dbReference type="PANTHER" id="PTHR33171:SF17">
    <property type="entry name" value="LARA-LIKE N-TERMINAL DOMAIN-CONTAINING PROTEIN"/>
    <property type="match status" value="1"/>
</dbReference>
<proteinExistence type="predicted"/>
<dbReference type="InterPro" id="IPR043166">
    <property type="entry name" value="LarA-like_C"/>
</dbReference>
<dbReference type="InterPro" id="IPR018657">
    <property type="entry name" value="LarA-like_N"/>
</dbReference>
<evidence type="ECO:0000313" key="3">
    <source>
        <dbReference type="EMBL" id="ELY56891.1"/>
    </source>
</evidence>
<dbReference type="GO" id="GO:0050043">
    <property type="term" value="F:lactate racemase activity"/>
    <property type="evidence" value="ECO:0007669"/>
    <property type="project" value="InterPro"/>
</dbReference>
<keyword evidence="4" id="KW-1185">Reference proteome</keyword>
<dbReference type="STRING" id="1227497.C491_12840"/>
<gene>
    <name evidence="3" type="ORF">C491_12840</name>
</gene>
<dbReference type="PANTHER" id="PTHR33171">
    <property type="entry name" value="LAR_N DOMAIN-CONTAINING PROTEIN"/>
    <property type="match status" value="1"/>
</dbReference>
<dbReference type="Gene3D" id="3.40.50.11440">
    <property type="match status" value="1"/>
</dbReference>
<organism evidence="3 4">
    <name type="scientific">Natronococcus amylolyticus DSM 10524</name>
    <dbReference type="NCBI Taxonomy" id="1227497"/>
    <lineage>
        <taxon>Archaea</taxon>
        <taxon>Methanobacteriati</taxon>
        <taxon>Methanobacteriota</taxon>
        <taxon>Stenosarchaea group</taxon>
        <taxon>Halobacteria</taxon>
        <taxon>Halobacteriales</taxon>
        <taxon>Natrialbaceae</taxon>
        <taxon>Natronococcus</taxon>
    </lineage>
</organism>
<dbReference type="Gene3D" id="3.90.226.30">
    <property type="match status" value="1"/>
</dbReference>
<dbReference type="AlphaFoldDB" id="L9X602"/>
<reference evidence="3 4" key="1">
    <citation type="journal article" date="2014" name="PLoS Genet.">
        <title>Phylogenetically driven sequencing of extremely halophilic archaea reveals strategies for static and dynamic osmo-response.</title>
        <authorList>
            <person name="Becker E.A."/>
            <person name="Seitzer P.M."/>
            <person name="Tritt A."/>
            <person name="Larsen D."/>
            <person name="Krusor M."/>
            <person name="Yao A.I."/>
            <person name="Wu D."/>
            <person name="Madern D."/>
            <person name="Eisen J.A."/>
            <person name="Darling A.E."/>
            <person name="Facciotti M.T."/>
        </authorList>
    </citation>
    <scope>NUCLEOTIDE SEQUENCE [LARGE SCALE GENOMIC DNA]</scope>
    <source>
        <strain evidence="3 4">DSM 10524</strain>
    </source>
</reference>
<dbReference type="Pfam" id="PF21113">
    <property type="entry name" value="LarA_C"/>
    <property type="match status" value="1"/>
</dbReference>
<dbReference type="Proteomes" id="UP000011688">
    <property type="component" value="Unassembled WGS sequence"/>
</dbReference>
<dbReference type="eggNOG" id="arCOG02046">
    <property type="taxonomic scope" value="Archaea"/>
</dbReference>
<feature type="domain" description="Lactate racemase C-terminal" evidence="2">
    <location>
        <begin position="290"/>
        <end position="417"/>
    </location>
</feature>
<sequence length="442" mass="46301">MIFVAPLRTWFVNVPLGDGSIDVSLSDCDVTVAEPPGGEAVDVKAAAQRALEEPLGAPLAERIDASDDVAIVVTDMTREAPDDVLLEVLLECLADLGVAREQVTVVVGLGLHRPMTDAELEAMLGPHADLAVNHNPESVVEVGTVGGSEVYGASGNASDGVPVEIGLPVANADAVLSTGVVEPHQYAGFSGGAKTVVIGAGGESLIRHTHGPETLAREGVRLGRLEGNPFRELLDEAGDLVGIDLSLNLTHGPTGVLGVRAGDGRRIVRELATVARDALSVPIEREYDAVVCGVGAPKDANLYQATRGATYVALGDRNPLREGGKLVVPAALPEGAGEGTGERRFYRRLREVDDAESLYDDLREGYDPGAQRAFVVARVLCEHEIVVTNSEAPDVVEECLMRAEPDVCDAVESGSDVLVVPDALNTLLVACSRADGGLRTRI</sequence>
<protein>
    <submittedName>
        <fullName evidence="3">Uncharacterized protein</fullName>
    </submittedName>
</protein>
<dbReference type="PATRIC" id="fig|1227497.3.peg.2652"/>
<dbReference type="EMBL" id="AOIB01000026">
    <property type="protein sequence ID" value="ELY56891.1"/>
    <property type="molecule type" value="Genomic_DNA"/>
</dbReference>
<dbReference type="Pfam" id="PF09861">
    <property type="entry name" value="Lar_N"/>
    <property type="match status" value="1"/>
</dbReference>